<keyword evidence="3" id="KW-1185">Reference proteome</keyword>
<evidence type="ECO:0000313" key="2">
    <source>
        <dbReference type="EMBL" id="HIK00751.1"/>
    </source>
</evidence>
<accession>A0A832VAV8</accession>
<keyword evidence="1" id="KW-0472">Membrane</keyword>
<dbReference type="Proteomes" id="UP000646946">
    <property type="component" value="Unassembled WGS sequence"/>
</dbReference>
<comment type="caution">
    <text evidence="2">The sequence shown here is derived from an EMBL/GenBank/DDBJ whole genome shotgun (WGS) entry which is preliminary data.</text>
</comment>
<protein>
    <submittedName>
        <fullName evidence="2">Uncharacterized protein</fullName>
    </submittedName>
</protein>
<keyword evidence="1" id="KW-0812">Transmembrane</keyword>
<sequence>MELTLTKRYIIWFGIHGAIFFAILYFFSNNQLYLSIILFSLVFFGFAKDIYDAWLVYKKKDSLWHPYFEHMPLSVLIFSYTAVAWLVEQRPELLIICVLAGADAFVDFQDDKKCCKI</sequence>
<feature type="transmembrane region" description="Helical" evidence="1">
    <location>
        <begin position="9"/>
        <end position="27"/>
    </location>
</feature>
<feature type="transmembrane region" description="Helical" evidence="1">
    <location>
        <begin position="67"/>
        <end position="87"/>
    </location>
</feature>
<dbReference type="EMBL" id="DVAB01000037">
    <property type="protein sequence ID" value="HIK00751.1"/>
    <property type="molecule type" value="Genomic_DNA"/>
</dbReference>
<dbReference type="AlphaFoldDB" id="A0A832VAV8"/>
<keyword evidence="1" id="KW-1133">Transmembrane helix</keyword>
<evidence type="ECO:0000256" key="1">
    <source>
        <dbReference type="SAM" id="Phobius"/>
    </source>
</evidence>
<feature type="transmembrane region" description="Helical" evidence="1">
    <location>
        <begin position="33"/>
        <end position="55"/>
    </location>
</feature>
<proteinExistence type="predicted"/>
<organism evidence="2 3">
    <name type="scientific">Candidatus Naiadarchaeum limnaeum</name>
    <dbReference type="NCBI Taxonomy" id="2756139"/>
    <lineage>
        <taxon>Archaea</taxon>
        <taxon>Candidatus Undinarchaeota</taxon>
        <taxon>Candidatus Undinarchaeia</taxon>
        <taxon>Candidatus Naiadarchaeales</taxon>
        <taxon>Candidatus Naiadarchaeaceae</taxon>
        <taxon>Candidatus Naiadarchaeum</taxon>
    </lineage>
</organism>
<name>A0A832VAV8_9ARCH</name>
<reference evidence="2 3" key="1">
    <citation type="journal article" name="Nat. Commun.">
        <title>Undinarchaeota illuminate DPANN phylogeny and the impact of gene transfer on archaeal evolution.</title>
        <authorList>
            <person name="Dombrowski N."/>
            <person name="Williams T.A."/>
            <person name="Sun J."/>
            <person name="Woodcroft B.J."/>
            <person name="Lee J.H."/>
            <person name="Minh B.Q."/>
            <person name="Rinke C."/>
            <person name="Spang A."/>
        </authorList>
    </citation>
    <scope>NUCLEOTIDE SEQUENCE [LARGE SCALE GENOMIC DNA]</scope>
    <source>
        <strain evidence="2">MAG_bin1129</strain>
    </source>
</reference>
<gene>
    <name evidence="2" type="ORF">H1016_04395</name>
</gene>
<evidence type="ECO:0000313" key="3">
    <source>
        <dbReference type="Proteomes" id="UP000646946"/>
    </source>
</evidence>